<organism evidence="11 12">
    <name type="scientific">Gimibacter soli</name>
    <dbReference type="NCBI Taxonomy" id="3024400"/>
    <lineage>
        <taxon>Bacteria</taxon>
        <taxon>Pseudomonadati</taxon>
        <taxon>Pseudomonadota</taxon>
        <taxon>Alphaproteobacteria</taxon>
        <taxon>Kordiimonadales</taxon>
        <taxon>Temperatibacteraceae</taxon>
        <taxon>Gimibacter</taxon>
    </lineage>
</organism>
<accession>A0AAE9XN95</accession>
<evidence type="ECO:0000313" key="12">
    <source>
        <dbReference type="Proteomes" id="UP001217500"/>
    </source>
</evidence>
<dbReference type="InterPro" id="IPR039421">
    <property type="entry name" value="Type_1_exporter"/>
</dbReference>
<dbReference type="Proteomes" id="UP001217500">
    <property type="component" value="Chromosome"/>
</dbReference>
<dbReference type="RefSeq" id="WP_289502679.1">
    <property type="nucleotide sequence ID" value="NZ_CP116805.1"/>
</dbReference>
<dbReference type="GO" id="GO:0016887">
    <property type="term" value="F:ATP hydrolysis activity"/>
    <property type="evidence" value="ECO:0007669"/>
    <property type="project" value="InterPro"/>
</dbReference>
<dbReference type="InterPro" id="IPR011527">
    <property type="entry name" value="ABC1_TM_dom"/>
</dbReference>
<keyword evidence="2 8" id="KW-0812">Transmembrane</keyword>
<dbReference type="Pfam" id="PF00664">
    <property type="entry name" value="ABC_membrane"/>
    <property type="match status" value="1"/>
</dbReference>
<evidence type="ECO:0000256" key="8">
    <source>
        <dbReference type="SAM" id="Phobius"/>
    </source>
</evidence>
<keyword evidence="12" id="KW-1185">Reference proteome</keyword>
<dbReference type="InterPro" id="IPR027417">
    <property type="entry name" value="P-loop_NTPase"/>
</dbReference>
<dbReference type="AlphaFoldDB" id="A0AAE9XN95"/>
<evidence type="ECO:0000256" key="5">
    <source>
        <dbReference type="ARBA" id="ARBA00022989"/>
    </source>
</evidence>
<dbReference type="GO" id="GO:0005524">
    <property type="term" value="F:ATP binding"/>
    <property type="evidence" value="ECO:0007669"/>
    <property type="project" value="UniProtKB-KW"/>
</dbReference>
<proteinExistence type="predicted"/>
<dbReference type="InterPro" id="IPR003439">
    <property type="entry name" value="ABC_transporter-like_ATP-bd"/>
</dbReference>
<protein>
    <submittedName>
        <fullName evidence="11">Type I secretion system permease/ATPase</fullName>
    </submittedName>
</protein>
<feature type="transmembrane region" description="Helical" evidence="8">
    <location>
        <begin position="143"/>
        <end position="162"/>
    </location>
</feature>
<gene>
    <name evidence="11" type="ORF">PH603_11535</name>
</gene>
<dbReference type="PROSITE" id="PS50893">
    <property type="entry name" value="ABC_TRANSPORTER_2"/>
    <property type="match status" value="1"/>
</dbReference>
<dbReference type="SUPFAM" id="SSF90123">
    <property type="entry name" value="ABC transporter transmembrane region"/>
    <property type="match status" value="1"/>
</dbReference>
<evidence type="ECO:0000256" key="2">
    <source>
        <dbReference type="ARBA" id="ARBA00022692"/>
    </source>
</evidence>
<dbReference type="InterPro" id="IPR010128">
    <property type="entry name" value="ATPase_T1SS_PrtD-like"/>
</dbReference>
<dbReference type="InterPro" id="IPR036640">
    <property type="entry name" value="ABC1_TM_sf"/>
</dbReference>
<evidence type="ECO:0000259" key="10">
    <source>
        <dbReference type="PROSITE" id="PS50929"/>
    </source>
</evidence>
<dbReference type="PROSITE" id="PS50929">
    <property type="entry name" value="ABC_TM1F"/>
    <property type="match status" value="1"/>
</dbReference>
<comment type="subcellular location">
    <subcellularLocation>
        <location evidence="1">Cell membrane</location>
        <topology evidence="1">Multi-pass membrane protein</topology>
    </subcellularLocation>
</comment>
<keyword evidence="4" id="KW-0067">ATP-binding</keyword>
<dbReference type="PROSITE" id="PS00211">
    <property type="entry name" value="ABC_TRANSPORTER_1"/>
    <property type="match status" value="1"/>
</dbReference>
<dbReference type="Gene3D" id="3.40.50.300">
    <property type="entry name" value="P-loop containing nucleotide triphosphate hydrolases"/>
    <property type="match status" value="1"/>
</dbReference>
<evidence type="ECO:0000256" key="3">
    <source>
        <dbReference type="ARBA" id="ARBA00022741"/>
    </source>
</evidence>
<keyword evidence="6 8" id="KW-0472">Membrane</keyword>
<keyword evidence="5 8" id="KW-1133">Transmembrane helix</keyword>
<dbReference type="GO" id="GO:0030256">
    <property type="term" value="C:type I protein secretion system complex"/>
    <property type="evidence" value="ECO:0007669"/>
    <property type="project" value="InterPro"/>
</dbReference>
<dbReference type="SUPFAM" id="SSF52540">
    <property type="entry name" value="P-loop containing nucleoside triphosphate hydrolases"/>
    <property type="match status" value="1"/>
</dbReference>
<evidence type="ECO:0000259" key="9">
    <source>
        <dbReference type="PROSITE" id="PS50893"/>
    </source>
</evidence>
<dbReference type="PROSITE" id="PS51257">
    <property type="entry name" value="PROKAR_LIPOPROTEIN"/>
    <property type="match status" value="1"/>
</dbReference>
<evidence type="ECO:0000256" key="1">
    <source>
        <dbReference type="ARBA" id="ARBA00004651"/>
    </source>
</evidence>
<evidence type="ECO:0000256" key="7">
    <source>
        <dbReference type="SAM" id="MobiDB-lite"/>
    </source>
</evidence>
<feature type="region of interest" description="Disordered" evidence="7">
    <location>
        <begin position="568"/>
        <end position="637"/>
    </location>
</feature>
<dbReference type="NCBIfam" id="TIGR01842">
    <property type="entry name" value="type_I_sec_PrtD"/>
    <property type="match status" value="1"/>
</dbReference>
<dbReference type="Pfam" id="PF00005">
    <property type="entry name" value="ABC_tran"/>
    <property type="match status" value="1"/>
</dbReference>
<dbReference type="SMART" id="SM00382">
    <property type="entry name" value="AAA"/>
    <property type="match status" value="1"/>
</dbReference>
<feature type="transmembrane region" description="Helical" evidence="8">
    <location>
        <begin position="263"/>
        <end position="290"/>
    </location>
</feature>
<feature type="transmembrane region" description="Helical" evidence="8">
    <location>
        <begin position="168"/>
        <end position="184"/>
    </location>
</feature>
<feature type="domain" description="ABC transporter" evidence="9">
    <location>
        <begin position="340"/>
        <end position="576"/>
    </location>
</feature>
<dbReference type="PANTHER" id="PTHR43394:SF1">
    <property type="entry name" value="ATP-BINDING CASSETTE SUB-FAMILY B MEMBER 10, MITOCHONDRIAL"/>
    <property type="match status" value="1"/>
</dbReference>
<sequence length="637" mass="68534">MAELLKTAVVEDAIAEQTSPFVTVMQACRRSVKAAAAFSLVLNLLQLTVPLYMMTLLDRVIGSGNTASLYLLTLIAVVALGVSAALDVLRSHILNRAASWLESRLGVELFPHVAMALHNGMPVKAQGLEDLWRLRSFMSSPGLLALFDIPWMVFYFIVLFLIAVPLGLLALIGAVVLLGIAIYNENSVRAVLSNAQNIAETSRDFVRSVQRSSDEIQSMGMMPAVMNRWLTHNIKALRDQYTSSTRAATNLALFKTFRMILQLAVLFTGAILVLGGNLSPGAIVGASLIMSRALAPVEQAITAWKQAISALGSYSRLRDSLPAESERKVSARRPDGPVDITLQDMSFAFPGAEQPFLKGISLEAVRGEILTVIGPSASGKSTLGRVISGAYNPTEGFVMLGNFEVSHFSRDELGGFVGYVPQKLEFLPGSIYENIARFQEMPIEQVIEAASRIGAHDFIMELPKGYDTRIGGDQGHPLSGGQLQRLAIARALCGRPGLLVLDEPNLNLDNESEALLIRALDEEKARGVTVIVISHQKSMIERADKLALIVRGRLSQFGTKAQVLRRLSGPAKPGVAPRQVGPAPRQSGISGVRPIGANRLPERSGSNGGDTAASLTPEGFARRPAQPPLPPQGGQDD</sequence>
<dbReference type="InterPro" id="IPR017871">
    <property type="entry name" value="ABC_transporter-like_CS"/>
</dbReference>
<feature type="transmembrane region" description="Helical" evidence="8">
    <location>
        <begin position="35"/>
        <end position="57"/>
    </location>
</feature>
<dbReference type="Gene3D" id="1.20.1560.10">
    <property type="entry name" value="ABC transporter type 1, transmembrane domain"/>
    <property type="match status" value="1"/>
</dbReference>
<name>A0AAE9XN95_9PROT</name>
<dbReference type="GO" id="GO:0015421">
    <property type="term" value="F:ABC-type oligopeptide transporter activity"/>
    <property type="evidence" value="ECO:0007669"/>
    <property type="project" value="TreeGrafter"/>
</dbReference>
<evidence type="ECO:0000256" key="6">
    <source>
        <dbReference type="ARBA" id="ARBA00023136"/>
    </source>
</evidence>
<reference evidence="11" key="1">
    <citation type="submission" date="2023-01" db="EMBL/GenBank/DDBJ databases">
        <title>The genome sequence of Kordiimonadaceae bacterium 6D33.</title>
        <authorList>
            <person name="Liu Y."/>
        </authorList>
    </citation>
    <scope>NUCLEOTIDE SEQUENCE</scope>
    <source>
        <strain evidence="11">6D33</strain>
    </source>
</reference>
<evidence type="ECO:0000256" key="4">
    <source>
        <dbReference type="ARBA" id="ARBA00022840"/>
    </source>
</evidence>
<dbReference type="GO" id="GO:0005886">
    <property type="term" value="C:plasma membrane"/>
    <property type="evidence" value="ECO:0007669"/>
    <property type="project" value="UniProtKB-SubCell"/>
</dbReference>
<dbReference type="PANTHER" id="PTHR43394">
    <property type="entry name" value="ATP-DEPENDENT PERMEASE MDL1, MITOCHONDRIAL"/>
    <property type="match status" value="1"/>
</dbReference>
<dbReference type="GO" id="GO:0030253">
    <property type="term" value="P:protein secretion by the type I secretion system"/>
    <property type="evidence" value="ECO:0007669"/>
    <property type="project" value="InterPro"/>
</dbReference>
<dbReference type="InterPro" id="IPR003593">
    <property type="entry name" value="AAA+_ATPase"/>
</dbReference>
<dbReference type="EMBL" id="CP116805">
    <property type="protein sequence ID" value="WCL53167.1"/>
    <property type="molecule type" value="Genomic_DNA"/>
</dbReference>
<feature type="transmembrane region" description="Helical" evidence="8">
    <location>
        <begin position="69"/>
        <end position="89"/>
    </location>
</feature>
<keyword evidence="3" id="KW-0547">Nucleotide-binding</keyword>
<evidence type="ECO:0000313" key="11">
    <source>
        <dbReference type="EMBL" id="WCL53167.1"/>
    </source>
</evidence>
<dbReference type="KEGG" id="gso:PH603_11535"/>
<feature type="domain" description="ABC transmembrane type-1" evidence="10">
    <location>
        <begin position="34"/>
        <end position="309"/>
    </location>
</feature>